<dbReference type="InterPro" id="IPR003593">
    <property type="entry name" value="AAA+_ATPase"/>
</dbReference>
<dbReference type="InterPro" id="IPR003439">
    <property type="entry name" value="ABC_transporter-like_ATP-bd"/>
</dbReference>
<dbReference type="EMBL" id="QHBU01000257">
    <property type="protein sequence ID" value="PZR78426.1"/>
    <property type="molecule type" value="Genomic_DNA"/>
</dbReference>
<evidence type="ECO:0000256" key="2">
    <source>
        <dbReference type="ARBA" id="ARBA00022448"/>
    </source>
</evidence>
<protein>
    <submittedName>
        <fullName evidence="6">Bacteriocin ABC transporter ATP-binding protein</fullName>
    </submittedName>
</protein>
<dbReference type="SMART" id="SM00382">
    <property type="entry name" value="AAA"/>
    <property type="match status" value="1"/>
</dbReference>
<evidence type="ECO:0000313" key="7">
    <source>
        <dbReference type="Proteomes" id="UP000248724"/>
    </source>
</evidence>
<reference evidence="6 7" key="1">
    <citation type="journal article" date="2017" name="Nature">
        <title>Atmospheric trace gases support primary production in Antarctic desert surface soil.</title>
        <authorList>
            <person name="Ji M."/>
            <person name="Greening C."/>
            <person name="Vanwonterghem I."/>
            <person name="Carere C.R."/>
            <person name="Bay S.K."/>
            <person name="Steen J.A."/>
            <person name="Montgomery K."/>
            <person name="Lines T."/>
            <person name="Beardall J."/>
            <person name="van Dorst J."/>
            <person name="Snape I."/>
            <person name="Stott M.B."/>
            <person name="Hugenholtz P."/>
            <person name="Ferrari B.C."/>
        </authorList>
    </citation>
    <scope>NUCLEOTIDE SEQUENCE [LARGE SCALE GENOMIC DNA]</scope>
    <source>
        <strain evidence="6">RRmetagenome_bin12</strain>
    </source>
</reference>
<dbReference type="Proteomes" id="UP000248724">
    <property type="component" value="Unassembled WGS sequence"/>
</dbReference>
<name>A0A2W5Z6Q2_9BACT</name>
<dbReference type="PROSITE" id="PS50893">
    <property type="entry name" value="ABC_TRANSPORTER_2"/>
    <property type="match status" value="1"/>
</dbReference>
<dbReference type="SUPFAM" id="SSF52540">
    <property type="entry name" value="P-loop containing nucleoside triphosphate hydrolases"/>
    <property type="match status" value="1"/>
</dbReference>
<keyword evidence="2" id="KW-0813">Transport</keyword>
<dbReference type="AlphaFoldDB" id="A0A2W5Z6Q2"/>
<dbReference type="Pfam" id="PF00005">
    <property type="entry name" value="ABC_tran"/>
    <property type="match status" value="1"/>
</dbReference>
<evidence type="ECO:0000313" key="6">
    <source>
        <dbReference type="EMBL" id="PZR78426.1"/>
    </source>
</evidence>
<dbReference type="PANTHER" id="PTHR42711">
    <property type="entry name" value="ABC TRANSPORTER ATP-BINDING PROTEIN"/>
    <property type="match status" value="1"/>
</dbReference>
<dbReference type="GO" id="GO:0005524">
    <property type="term" value="F:ATP binding"/>
    <property type="evidence" value="ECO:0007669"/>
    <property type="project" value="UniProtKB-KW"/>
</dbReference>
<dbReference type="InterPro" id="IPR050763">
    <property type="entry name" value="ABC_transporter_ATP-binding"/>
</dbReference>
<comment type="caution">
    <text evidence="6">The sequence shown here is derived from an EMBL/GenBank/DDBJ whole genome shotgun (WGS) entry which is preliminary data.</text>
</comment>
<evidence type="ECO:0000256" key="1">
    <source>
        <dbReference type="ARBA" id="ARBA00005417"/>
    </source>
</evidence>
<dbReference type="GO" id="GO:0016887">
    <property type="term" value="F:ATP hydrolysis activity"/>
    <property type="evidence" value="ECO:0007669"/>
    <property type="project" value="InterPro"/>
</dbReference>
<dbReference type="PANTHER" id="PTHR42711:SF5">
    <property type="entry name" value="ABC TRANSPORTER ATP-BINDING PROTEIN NATA"/>
    <property type="match status" value="1"/>
</dbReference>
<feature type="domain" description="ABC transporter" evidence="5">
    <location>
        <begin position="20"/>
        <end position="252"/>
    </location>
</feature>
<evidence type="ECO:0000259" key="5">
    <source>
        <dbReference type="PROSITE" id="PS50893"/>
    </source>
</evidence>
<proteinExistence type="inferred from homology"/>
<dbReference type="Gene3D" id="3.40.50.300">
    <property type="entry name" value="P-loop containing nucleotide triphosphate hydrolases"/>
    <property type="match status" value="1"/>
</dbReference>
<dbReference type="InterPro" id="IPR027417">
    <property type="entry name" value="P-loop_NTPase"/>
</dbReference>
<dbReference type="PROSITE" id="PS00211">
    <property type="entry name" value="ABC_TRANSPORTER_1"/>
    <property type="match status" value="1"/>
</dbReference>
<dbReference type="InterPro" id="IPR017871">
    <property type="entry name" value="ABC_transporter-like_CS"/>
</dbReference>
<keyword evidence="3" id="KW-0547">Nucleotide-binding</keyword>
<evidence type="ECO:0000256" key="3">
    <source>
        <dbReference type="ARBA" id="ARBA00022741"/>
    </source>
</evidence>
<sequence>MISQVERAAASPATGDALPVMVQELVKRYPKRPTNAVDGVSFSVAHGEVFGLLGPNGAGKTTTVGVLTTRVRPTSGLAMVTGIDVMRDPVAAKRRLATVPQRSNLDRALSARQILLFHAAYFGIPAAERTRRANALLEEFGLLDRADDKVDFFSGGQSQRIMIARALMHQPEVLFLDEPTTGLDPQARLFVWDRLRDLRSRGVTMILTTHDMDEAAELCARVAIMDRGKILAMDTPEALTETVPGQNSLEVGIAVAAGDREALLAALSAVPGVERAEPVSKSGGGGPAGGANPWAAFAAGGGAPSGGAARGAVAPPDGTPYHVRLYTSVDAPSLVAPVARLITDNGGELVDLSIGKPSLEDVFIHLTGRALR</sequence>
<organism evidence="6 7">
    <name type="scientific">Candidatus Aeolococcus gillhamiae</name>
    <dbReference type="NCBI Taxonomy" id="3127015"/>
    <lineage>
        <taxon>Bacteria</taxon>
        <taxon>Bacillati</taxon>
        <taxon>Candidatus Dormiibacterota</taxon>
        <taxon>Candidatus Dormibacteria</taxon>
        <taxon>Candidatus Aeolococcales</taxon>
        <taxon>Candidatus Aeolococcaceae</taxon>
        <taxon>Candidatus Aeolococcus</taxon>
    </lineage>
</organism>
<evidence type="ECO:0000256" key="4">
    <source>
        <dbReference type="ARBA" id="ARBA00022840"/>
    </source>
</evidence>
<comment type="similarity">
    <text evidence="1">Belongs to the ABC transporter superfamily.</text>
</comment>
<keyword evidence="4 6" id="KW-0067">ATP-binding</keyword>
<accession>A0A2W5Z6Q2</accession>
<gene>
    <name evidence="6" type="ORF">DLM65_13005</name>
</gene>